<dbReference type="GeneID" id="5709345"/>
<dbReference type="AlphaFoldDB" id="A8M967"/>
<evidence type="ECO:0000313" key="2">
    <source>
        <dbReference type="Proteomes" id="UP000001137"/>
    </source>
</evidence>
<dbReference type="EMBL" id="CP000852">
    <property type="protein sequence ID" value="ABW02286.1"/>
    <property type="molecule type" value="Genomic_DNA"/>
</dbReference>
<dbReference type="OrthoDB" id="28671at2157"/>
<organism evidence="1 2">
    <name type="scientific">Caldivirga maquilingensis (strain ATCC 700844 / DSM 13496 / JCM 10307 / IC-167)</name>
    <dbReference type="NCBI Taxonomy" id="397948"/>
    <lineage>
        <taxon>Archaea</taxon>
        <taxon>Thermoproteota</taxon>
        <taxon>Thermoprotei</taxon>
        <taxon>Thermoproteales</taxon>
        <taxon>Thermoproteaceae</taxon>
        <taxon>Caldivirga</taxon>
    </lineage>
</organism>
<dbReference type="KEGG" id="cma:Cmaq_1462"/>
<name>A8M967_CALMQ</name>
<dbReference type="InterPro" id="IPR039498">
    <property type="entry name" value="NTP_transf_5"/>
</dbReference>
<dbReference type="Pfam" id="PF14907">
    <property type="entry name" value="NTP_transf_5"/>
    <property type="match status" value="1"/>
</dbReference>
<protein>
    <submittedName>
        <fullName evidence="1">Uncharacterized protein</fullName>
    </submittedName>
</protein>
<dbReference type="HOGENOM" id="CLU_901954_0_0_2"/>
<keyword evidence="2" id="KW-1185">Reference proteome</keyword>
<reference evidence="1 2" key="1">
    <citation type="submission" date="2007-10" db="EMBL/GenBank/DDBJ databases">
        <title>Complete sequence of Caldivirga maquilingensis IC-167.</title>
        <authorList>
            <consortium name="US DOE Joint Genome Institute"/>
            <person name="Copeland A."/>
            <person name="Lucas S."/>
            <person name="Lapidus A."/>
            <person name="Barry K."/>
            <person name="Glavina del Rio T."/>
            <person name="Dalin E."/>
            <person name="Tice H."/>
            <person name="Pitluck S."/>
            <person name="Saunders E."/>
            <person name="Brettin T."/>
            <person name="Bruce D."/>
            <person name="Detter J.C."/>
            <person name="Han C."/>
            <person name="Schmutz J."/>
            <person name="Larimer F."/>
            <person name="Land M."/>
            <person name="Hauser L."/>
            <person name="Kyrpides N."/>
            <person name="Ivanova N."/>
            <person name="Biddle J.F."/>
            <person name="Zhang Z."/>
            <person name="Fitz-Gibbon S.T."/>
            <person name="Lowe T.M."/>
            <person name="Saltikov C."/>
            <person name="House C.H."/>
            <person name="Richardson P."/>
        </authorList>
    </citation>
    <scope>NUCLEOTIDE SEQUENCE [LARGE SCALE GENOMIC DNA]</scope>
    <source>
        <strain evidence="2">ATCC 700844 / DSM 13496 / JCM 10307 / IC-167</strain>
    </source>
</reference>
<dbReference type="STRING" id="397948.Cmaq_1462"/>
<sequence length="308" mass="35345">MVLEDTIRLMRIIGIPGLIKGRGDHGLDADLLALAELNKVQLLVDDKYLGRYGEFLGFLEYVVRRMDGLEYTVVKTLKPFRRIPSDIDLVVRREDLGRVIRMFRNNGLRLLDWAPYGATLHSTSYNYYLDVTTDLSVSGLVYISGEYLITHTVDRRINGVKVRAPVEPLDLLATIAHSVIKEWMFTLSDYYTAVLWLSNLTRVLRYARELHLTKSLMLFISMVKELSDLAFGQNNPVSNVVRVLAPLNVRDNLKSELPIKYSPRYLIPCYTERFMNTETLTRMPTALRAALNTGFLRLLINHALRSSY</sequence>
<accession>A8M967</accession>
<proteinExistence type="predicted"/>
<dbReference type="RefSeq" id="WP_012186505.1">
    <property type="nucleotide sequence ID" value="NC_009954.1"/>
</dbReference>
<gene>
    <name evidence="1" type="ordered locus">Cmaq_1462</name>
</gene>
<dbReference type="Proteomes" id="UP000001137">
    <property type="component" value="Chromosome"/>
</dbReference>
<dbReference type="eggNOG" id="arCOG10149">
    <property type="taxonomic scope" value="Archaea"/>
</dbReference>
<evidence type="ECO:0000313" key="1">
    <source>
        <dbReference type="EMBL" id="ABW02286.1"/>
    </source>
</evidence>